<feature type="transmembrane region" description="Helical" evidence="1">
    <location>
        <begin position="183"/>
        <end position="203"/>
    </location>
</feature>
<dbReference type="PANTHER" id="PTHR14969">
    <property type="entry name" value="SPHINGOSINE-1-PHOSPHATE PHOSPHOHYDROLASE"/>
    <property type="match status" value="1"/>
</dbReference>
<feature type="transmembrane region" description="Helical" evidence="1">
    <location>
        <begin position="130"/>
        <end position="150"/>
    </location>
</feature>
<dbReference type="PANTHER" id="PTHR14969:SF13">
    <property type="entry name" value="AT30094P"/>
    <property type="match status" value="1"/>
</dbReference>
<reference evidence="3 4" key="1">
    <citation type="journal article" date="2015" name="Genome Announc.">
        <title>Expanding the biotechnology potential of lactobacilli through comparative genomics of 213 strains and associated genera.</title>
        <authorList>
            <person name="Sun Z."/>
            <person name="Harris H.M."/>
            <person name="McCann A."/>
            <person name="Guo C."/>
            <person name="Argimon S."/>
            <person name="Zhang W."/>
            <person name="Yang X."/>
            <person name="Jeffery I.B."/>
            <person name="Cooney J.C."/>
            <person name="Kagawa T.F."/>
            <person name="Liu W."/>
            <person name="Song Y."/>
            <person name="Salvetti E."/>
            <person name="Wrobel A."/>
            <person name="Rasinkangas P."/>
            <person name="Parkhill J."/>
            <person name="Rea M.C."/>
            <person name="O'Sullivan O."/>
            <person name="Ritari J."/>
            <person name="Douillard F.P."/>
            <person name="Paul Ross R."/>
            <person name="Yang R."/>
            <person name="Briner A.E."/>
            <person name="Felis G.E."/>
            <person name="de Vos W.M."/>
            <person name="Barrangou R."/>
            <person name="Klaenhammer T.R."/>
            <person name="Caufield P.W."/>
            <person name="Cui Y."/>
            <person name="Zhang H."/>
            <person name="O'Toole P.W."/>
        </authorList>
    </citation>
    <scope>NUCLEOTIDE SEQUENCE [LARGE SCALE GENOMIC DNA]</scope>
    <source>
        <strain evidence="3 4">DSM 19904</strain>
    </source>
</reference>
<proteinExistence type="predicted"/>
<dbReference type="SMART" id="SM00014">
    <property type="entry name" value="acidPPc"/>
    <property type="match status" value="1"/>
</dbReference>
<dbReference type="RefSeq" id="WP_235803159.1">
    <property type="nucleotide sequence ID" value="NZ_AZEA01000002.1"/>
</dbReference>
<gene>
    <name evidence="3" type="ORF">FD17_GL001115</name>
</gene>
<organism evidence="3 4">
    <name type="scientific">Lentilactobacillus sunkii DSM 19904</name>
    <dbReference type="NCBI Taxonomy" id="1423808"/>
    <lineage>
        <taxon>Bacteria</taxon>
        <taxon>Bacillati</taxon>
        <taxon>Bacillota</taxon>
        <taxon>Bacilli</taxon>
        <taxon>Lactobacillales</taxon>
        <taxon>Lactobacillaceae</taxon>
        <taxon>Lentilactobacillus</taxon>
    </lineage>
</organism>
<accession>A0A0R1L1U0</accession>
<feature type="transmembrane region" description="Helical" evidence="1">
    <location>
        <begin position="12"/>
        <end position="36"/>
    </location>
</feature>
<protein>
    <submittedName>
        <fullName evidence="3">PAP2 family protein</fullName>
    </submittedName>
</protein>
<dbReference type="InterPro" id="IPR036938">
    <property type="entry name" value="PAP2/HPO_sf"/>
</dbReference>
<feature type="transmembrane region" description="Helical" evidence="1">
    <location>
        <begin position="87"/>
        <end position="110"/>
    </location>
</feature>
<evidence type="ECO:0000256" key="1">
    <source>
        <dbReference type="SAM" id="Phobius"/>
    </source>
</evidence>
<keyword evidence="4" id="KW-1185">Reference proteome</keyword>
<dbReference type="Gene3D" id="1.20.144.10">
    <property type="entry name" value="Phosphatidic acid phosphatase type 2/haloperoxidase"/>
    <property type="match status" value="1"/>
</dbReference>
<evidence type="ECO:0000313" key="4">
    <source>
        <dbReference type="Proteomes" id="UP000051581"/>
    </source>
</evidence>
<dbReference type="CDD" id="cd03392">
    <property type="entry name" value="PAP2_like_2"/>
    <property type="match status" value="1"/>
</dbReference>
<feature type="domain" description="Phosphatidic acid phosphatase type 2/haloperoxidase" evidence="2">
    <location>
        <begin position="89"/>
        <end position="200"/>
    </location>
</feature>
<keyword evidence="1" id="KW-1133">Transmembrane helix</keyword>
<dbReference type="SUPFAM" id="SSF48317">
    <property type="entry name" value="Acid phosphatase/Vanadium-dependent haloperoxidase"/>
    <property type="match status" value="1"/>
</dbReference>
<comment type="caution">
    <text evidence="3">The sequence shown here is derived from an EMBL/GenBank/DDBJ whole genome shotgun (WGS) entry which is preliminary data.</text>
</comment>
<dbReference type="Proteomes" id="UP000051581">
    <property type="component" value="Unassembled WGS sequence"/>
</dbReference>
<keyword evidence="1" id="KW-0812">Transmembrane</keyword>
<evidence type="ECO:0000259" key="2">
    <source>
        <dbReference type="SMART" id="SM00014"/>
    </source>
</evidence>
<dbReference type="Pfam" id="PF01569">
    <property type="entry name" value="PAP2"/>
    <property type="match status" value="1"/>
</dbReference>
<evidence type="ECO:0000313" key="3">
    <source>
        <dbReference type="EMBL" id="KRK89528.1"/>
    </source>
</evidence>
<dbReference type="PATRIC" id="fig|1423808.3.peg.1125"/>
<sequence length="224" mass="25315">MMRIETFTKHPYITIGWATFLTLAITVVVRLPQLILLDMQALEYVHRFITPQRTEIFKAITFSGSPTVTISIVLILAIILWKMKMVYEALITITTAVTGNVACLFVKFIVQRPRPTTMITPASGYSFPSGHVVGSVILVFVIVEFGFQIISSIRLKISLTMIMAFWLAMVAISRVYFQVHYPVDVFGGGLFSLLWCETVLAAFRQKQVDLTELIHDKRGITHDL</sequence>
<feature type="transmembrane region" description="Helical" evidence="1">
    <location>
        <begin position="56"/>
        <end position="80"/>
    </location>
</feature>
<dbReference type="AlphaFoldDB" id="A0A0R1L1U0"/>
<dbReference type="EMBL" id="AZEA01000002">
    <property type="protein sequence ID" value="KRK89528.1"/>
    <property type="molecule type" value="Genomic_DNA"/>
</dbReference>
<name>A0A0R1L1U0_9LACO</name>
<keyword evidence="1" id="KW-0472">Membrane</keyword>
<feature type="transmembrane region" description="Helical" evidence="1">
    <location>
        <begin position="157"/>
        <end position="177"/>
    </location>
</feature>
<dbReference type="InterPro" id="IPR000326">
    <property type="entry name" value="PAP2/HPO"/>
</dbReference>